<keyword evidence="4" id="KW-1185">Reference proteome</keyword>
<dbReference type="Pfam" id="PF21986">
    <property type="entry name" value="AH_C"/>
    <property type="match status" value="1"/>
</dbReference>
<feature type="domain" description="Amidase" evidence="1">
    <location>
        <begin position="36"/>
        <end position="437"/>
    </location>
</feature>
<evidence type="ECO:0000259" key="2">
    <source>
        <dbReference type="Pfam" id="PF21986"/>
    </source>
</evidence>
<dbReference type="InterPro" id="IPR053844">
    <property type="entry name" value="AH_C"/>
</dbReference>
<keyword evidence="3" id="KW-0378">Hydrolase</keyword>
<dbReference type="NCBIfam" id="TIGR02713">
    <property type="entry name" value="allophanate_hyd"/>
    <property type="match status" value="1"/>
</dbReference>
<dbReference type="EC" id="3.5.1.54" evidence="3"/>
<name>A0ABT5I9J5_9CAUL</name>
<evidence type="ECO:0000313" key="3">
    <source>
        <dbReference type="EMBL" id="MDC7692859.1"/>
    </source>
</evidence>
<proteinExistence type="predicted"/>
<protein>
    <submittedName>
        <fullName evidence="3">Allophanate hydrolase</fullName>
        <ecNumber evidence="3">3.5.1.54</ecNumber>
    </submittedName>
</protein>
<dbReference type="NCBIfam" id="NF006043">
    <property type="entry name" value="PRK08186.1"/>
    <property type="match status" value="1"/>
</dbReference>
<dbReference type="InterPro" id="IPR014085">
    <property type="entry name" value="Allophanate_hydrolase"/>
</dbReference>
<dbReference type="InterPro" id="IPR036928">
    <property type="entry name" value="AS_sf"/>
</dbReference>
<dbReference type="GO" id="GO:0004039">
    <property type="term" value="F:allophanate hydrolase activity"/>
    <property type="evidence" value="ECO:0007669"/>
    <property type="project" value="UniProtKB-EC"/>
</dbReference>
<accession>A0ABT5I9J5</accession>
<dbReference type="PANTHER" id="PTHR11895:SF169">
    <property type="entry name" value="GLUTAMYL-TRNA(GLN) AMIDOTRANSFERASE"/>
    <property type="match status" value="1"/>
</dbReference>
<organism evidence="3 4">
    <name type="scientific">Asticcacaulis currens</name>
    <dbReference type="NCBI Taxonomy" id="2984210"/>
    <lineage>
        <taxon>Bacteria</taxon>
        <taxon>Pseudomonadati</taxon>
        <taxon>Pseudomonadota</taxon>
        <taxon>Alphaproteobacteria</taxon>
        <taxon>Caulobacterales</taxon>
        <taxon>Caulobacteraceae</taxon>
        <taxon>Asticcacaulis</taxon>
    </lineage>
</organism>
<evidence type="ECO:0000259" key="1">
    <source>
        <dbReference type="Pfam" id="PF01425"/>
    </source>
</evidence>
<gene>
    <name evidence="3" type="primary">atzF</name>
    <name evidence="3" type="ORF">PQU94_01045</name>
</gene>
<dbReference type="InterPro" id="IPR000120">
    <property type="entry name" value="Amidase"/>
</dbReference>
<dbReference type="Gene3D" id="1.20.58.1700">
    <property type="match status" value="1"/>
</dbReference>
<dbReference type="Gene3D" id="3.10.490.10">
    <property type="entry name" value="Gamma-glutamyl cyclotransferase-like"/>
    <property type="match status" value="1"/>
</dbReference>
<dbReference type="EMBL" id="JAQQKW010000001">
    <property type="protein sequence ID" value="MDC7692859.1"/>
    <property type="molecule type" value="Genomic_DNA"/>
</dbReference>
<comment type="caution">
    <text evidence="3">The sequence shown here is derived from an EMBL/GenBank/DDBJ whole genome shotgun (WGS) entry which is preliminary data.</text>
</comment>
<sequence>MGAALERLSASHIAQAVRSGQTTALAVIEGVIERLSAYDTLQPQAWISRAEGDTLRQKAREIDARVAAGKHLPLAGVPFAVKDNIDALGFETTAGCPDYAYWPSQNARLVQRALDAGAILVGKTNLDQFATGLNGSRSPYGAPRCVFNRAYISGGSSSGSAVATAAGLVAFAFGTDTAGSGRVPAAFNHLTGFKPTKGRWSTTGLVPACRTLDCISVFTEAPEDAALIDNVVSGYDPGDDFSRDLAQIEHPMQRIGVAAQLNWCGDIHSEYLYAKALERLKQMGFDLIEIDLAPLSAAAALLYSGPWVAERTAAIKAFLKSSPGSIDPTVRSIVEGGLTVSAVETFDGIYQLAGFKRYADQMWDQIDALMLPTTPTIYRVREMLAQPFALNANLGLYTNFVNLLDMAAIAVPAGFRPNATGFGITFMGPAGTDRALLTLASQWRGHTTYPVPELDLTQEFRMDTIKLSVVGAHLEGMPLHWQLTSRNAKFVEKTTTAKTYKLFAMANSVPPKPALIHDEEGAAIEVEVYELDAAAFGSFVAEVPPPLAIGTVMLASGEQVKGFVAEPRATKDAEEITALGGWRAYMAKLKS</sequence>
<dbReference type="RefSeq" id="WP_272739644.1">
    <property type="nucleotide sequence ID" value="NZ_JAQQKW010000001.1"/>
</dbReference>
<feature type="domain" description="Allophanate hydrolase C-terminal" evidence="2">
    <location>
        <begin position="465"/>
        <end position="587"/>
    </location>
</feature>
<dbReference type="Gene3D" id="3.90.1300.10">
    <property type="entry name" value="Amidase signature (AS) domain"/>
    <property type="match status" value="1"/>
</dbReference>
<dbReference type="InterPro" id="IPR023631">
    <property type="entry name" value="Amidase_dom"/>
</dbReference>
<dbReference type="Pfam" id="PF01425">
    <property type="entry name" value="Amidase"/>
    <property type="match status" value="1"/>
</dbReference>
<dbReference type="SUPFAM" id="SSF75304">
    <property type="entry name" value="Amidase signature (AS) enzymes"/>
    <property type="match status" value="1"/>
</dbReference>
<reference evidence="3 4" key="1">
    <citation type="submission" date="2023-01" db="EMBL/GenBank/DDBJ databases">
        <title>Novel species of the genus Asticcacaulis isolated from rivers.</title>
        <authorList>
            <person name="Lu H."/>
        </authorList>
    </citation>
    <scope>NUCLEOTIDE SEQUENCE [LARGE SCALE GENOMIC DNA]</scope>
    <source>
        <strain evidence="3 4">DXS10W</strain>
    </source>
</reference>
<dbReference type="PANTHER" id="PTHR11895">
    <property type="entry name" value="TRANSAMIDASE"/>
    <property type="match status" value="1"/>
</dbReference>
<evidence type="ECO:0000313" key="4">
    <source>
        <dbReference type="Proteomes" id="UP001216595"/>
    </source>
</evidence>
<dbReference type="Proteomes" id="UP001216595">
    <property type="component" value="Unassembled WGS sequence"/>
</dbReference>